<protein>
    <recommendedName>
        <fullName evidence="2 4">Flagellin</fullName>
    </recommendedName>
</protein>
<reference evidence="8" key="1">
    <citation type="submission" date="2017-09" db="EMBL/GenBank/DDBJ databases">
        <title>Depth-based differentiation of microbial function through sediment-hosted aquifers and enrichment of novel symbionts in the deep terrestrial subsurface.</title>
        <authorList>
            <person name="Probst A.J."/>
            <person name="Ladd B."/>
            <person name="Jarett J.K."/>
            <person name="Geller-Mcgrath D.E."/>
            <person name="Sieber C.M.K."/>
            <person name="Emerson J.B."/>
            <person name="Anantharaman K."/>
            <person name="Thomas B.C."/>
            <person name="Malmstrom R."/>
            <person name="Stieglmeier M."/>
            <person name="Klingl A."/>
            <person name="Woyke T."/>
            <person name="Ryan C.M."/>
            <person name="Banfield J.F."/>
        </authorList>
    </citation>
    <scope>NUCLEOTIDE SEQUENCE [LARGE SCALE GENOMIC DNA]</scope>
</reference>
<evidence type="ECO:0000259" key="5">
    <source>
        <dbReference type="Pfam" id="PF00669"/>
    </source>
</evidence>
<evidence type="ECO:0000313" key="7">
    <source>
        <dbReference type="EMBL" id="PIZ39628.1"/>
    </source>
</evidence>
<keyword evidence="7" id="KW-0282">Flagellum</keyword>
<dbReference type="Pfam" id="PF00669">
    <property type="entry name" value="Flagellin_N"/>
    <property type="match status" value="1"/>
</dbReference>
<dbReference type="Gene3D" id="1.20.1330.10">
    <property type="entry name" value="f41 fragment of flagellin, N-terminal domain"/>
    <property type="match status" value="1"/>
</dbReference>
<dbReference type="PANTHER" id="PTHR42792:SF2">
    <property type="entry name" value="FLAGELLIN"/>
    <property type="match status" value="1"/>
</dbReference>
<dbReference type="Gene3D" id="2.30.220.10">
    <property type="entry name" value="f41 fragment of flagellin, C-terminal domain"/>
    <property type="match status" value="1"/>
</dbReference>
<accession>A0A2M7T8G7</accession>
<dbReference type="Gene3D" id="6.10.10.10">
    <property type="entry name" value="Flagellar export chaperone, C-terminal domain"/>
    <property type="match status" value="1"/>
</dbReference>
<evidence type="ECO:0000259" key="6">
    <source>
        <dbReference type="Pfam" id="PF00700"/>
    </source>
</evidence>
<name>A0A2M7T8G7_9ACTN</name>
<dbReference type="PANTHER" id="PTHR42792">
    <property type="entry name" value="FLAGELLIN"/>
    <property type="match status" value="1"/>
</dbReference>
<keyword evidence="3 4" id="KW-0975">Bacterial flagellum</keyword>
<dbReference type="SUPFAM" id="SSF64518">
    <property type="entry name" value="Phase 1 flagellin"/>
    <property type="match status" value="1"/>
</dbReference>
<dbReference type="Gene3D" id="2.170.280.10">
    <property type="entry name" value="f41 fragment of flagellin, middle domain"/>
    <property type="match status" value="1"/>
</dbReference>
<evidence type="ECO:0000256" key="3">
    <source>
        <dbReference type="ARBA" id="ARBA00023143"/>
    </source>
</evidence>
<comment type="function">
    <text evidence="4">Flagellin is the subunit protein which polymerizes to form the filaments of bacterial flagella.</text>
</comment>
<dbReference type="Pfam" id="PF00700">
    <property type="entry name" value="Flagellin_C"/>
    <property type="match status" value="1"/>
</dbReference>
<dbReference type="InterPro" id="IPR001029">
    <property type="entry name" value="Flagellin_N"/>
</dbReference>
<comment type="similarity">
    <text evidence="1 4">Belongs to the bacterial flagellin family.</text>
</comment>
<keyword evidence="4" id="KW-0964">Secreted</keyword>
<feature type="domain" description="Flagellin N-terminal" evidence="5">
    <location>
        <begin position="5"/>
        <end position="141"/>
    </location>
</feature>
<dbReference type="PRINTS" id="PR00207">
    <property type="entry name" value="FLAGELLIN"/>
</dbReference>
<dbReference type="RefSeq" id="WP_286976422.1">
    <property type="nucleotide sequence ID" value="NZ_PFNG01000114.1"/>
</dbReference>
<comment type="caution">
    <text evidence="7">The sequence shown here is derived from an EMBL/GenBank/DDBJ whole genome shotgun (WGS) entry which is preliminary data.</text>
</comment>
<sequence>MPLVINTNIQSLNAQRNLSKTLMPLQTAMQRLSSGMRINSAKDDAAGLAIAVRMNSQMKGLTQAVRNANDAVSLVQTAEGAIDEMTNALQRIRELAVQSANASNTALDRGATDKEVQQLVAEVDRIATQTQFNNQTLLDGTLGSKAFQVGANAGQTISVALAQGLKAGQIGQIADSTATAATSAAIVGGDNIQINDNKIIATVAGGAGQTTSSAWSVANAINASGVSGVTATAVTGTTTSNVANKGIDFAAAADAYKLDINGVTVFNYTATAAFATEGLTQQQLIDRINMYSSQTGVGAALNGTYIELTAADGRDIGVDVTVTAGATAAFNADSTTHGFIELSSSDDIKITGDASNKLGFGAGATTITKDAQTLSNIDVKTVTGANNTMKRIDSALNVISNMRADLGAVLNRFQSTTANLSNVLENITAAHSRIMDADFAAETANITKAQILQQAGISVLAQANTLPQNVLTLLRQ</sequence>
<evidence type="ECO:0000256" key="4">
    <source>
        <dbReference type="RuleBase" id="RU362073"/>
    </source>
</evidence>
<evidence type="ECO:0000256" key="1">
    <source>
        <dbReference type="ARBA" id="ARBA00005709"/>
    </source>
</evidence>
<dbReference type="GO" id="GO:0009288">
    <property type="term" value="C:bacterial-type flagellum"/>
    <property type="evidence" value="ECO:0007669"/>
    <property type="project" value="UniProtKB-SubCell"/>
</dbReference>
<dbReference type="EMBL" id="PFNG01000114">
    <property type="protein sequence ID" value="PIZ39628.1"/>
    <property type="molecule type" value="Genomic_DNA"/>
</dbReference>
<dbReference type="InterPro" id="IPR001492">
    <property type="entry name" value="Flagellin"/>
</dbReference>
<dbReference type="InterPro" id="IPR042187">
    <property type="entry name" value="Flagellin_C_sub2"/>
</dbReference>
<evidence type="ECO:0000256" key="2">
    <source>
        <dbReference type="ARBA" id="ARBA00020110"/>
    </source>
</evidence>
<dbReference type="AlphaFoldDB" id="A0A2M7T8G7"/>
<evidence type="ECO:0000313" key="8">
    <source>
        <dbReference type="Proteomes" id="UP000230956"/>
    </source>
</evidence>
<keyword evidence="7" id="KW-0969">Cilium</keyword>
<dbReference type="GO" id="GO:0005198">
    <property type="term" value="F:structural molecule activity"/>
    <property type="evidence" value="ECO:0007669"/>
    <property type="project" value="UniProtKB-UniRule"/>
</dbReference>
<feature type="domain" description="Flagellin C-terminal" evidence="6">
    <location>
        <begin position="389"/>
        <end position="474"/>
    </location>
</feature>
<proteinExistence type="inferred from homology"/>
<keyword evidence="7" id="KW-0966">Cell projection</keyword>
<dbReference type="Gene3D" id="6.10.280.190">
    <property type="match status" value="1"/>
</dbReference>
<organism evidence="7 8">
    <name type="scientific">Candidatus Aquicultor secundus</name>
    <dbReference type="NCBI Taxonomy" id="1973895"/>
    <lineage>
        <taxon>Bacteria</taxon>
        <taxon>Bacillati</taxon>
        <taxon>Actinomycetota</taxon>
        <taxon>Candidatus Aquicultoria</taxon>
        <taxon>Candidatus Aquicultorales</taxon>
        <taxon>Candidatus Aquicultoraceae</taxon>
        <taxon>Candidatus Aquicultor</taxon>
    </lineage>
</organism>
<dbReference type="GO" id="GO:0005576">
    <property type="term" value="C:extracellular region"/>
    <property type="evidence" value="ECO:0007669"/>
    <property type="project" value="UniProtKB-SubCell"/>
</dbReference>
<dbReference type="Proteomes" id="UP000230956">
    <property type="component" value="Unassembled WGS sequence"/>
</dbReference>
<gene>
    <name evidence="7" type="ORF">COY37_04725</name>
</gene>
<dbReference type="InterPro" id="IPR046358">
    <property type="entry name" value="Flagellin_C"/>
</dbReference>
<comment type="subcellular location">
    <subcellularLocation>
        <location evidence="4">Secreted</location>
    </subcellularLocation>
    <subcellularLocation>
        <location evidence="4">Bacterial flagellum</location>
    </subcellularLocation>
</comment>